<dbReference type="GO" id="GO:0008757">
    <property type="term" value="F:S-adenosylmethionine-dependent methyltransferase activity"/>
    <property type="evidence" value="ECO:0007669"/>
    <property type="project" value="UniProtKB-ARBA"/>
</dbReference>
<dbReference type="InterPro" id="IPR019410">
    <property type="entry name" value="Methyltransf_16"/>
</dbReference>
<evidence type="ECO:0008006" key="3">
    <source>
        <dbReference type="Google" id="ProtNLM"/>
    </source>
</evidence>
<dbReference type="Pfam" id="PF10294">
    <property type="entry name" value="Methyltransf_16"/>
    <property type="match status" value="1"/>
</dbReference>
<sequence length="331" mass="36665">MAKISRDVFDLLRGYGALLPARFLAFPGRISWSKLHDILLNNVLSDEHFRLYPPSTEYQRAFWKAAIDHLEAHIPDGDDDCEIDARIYDHYMALLPRVYNGGTCRSSATAGIPAPSYTTQFWSTDPSYLSQDEVGLASLSKLTLLESRAFIERGTTGLRTWPASLALAEYLVLHPDIVANRRVLELGSGAGFLGIVIGSIQVLHGSRRASLHLTDVHEEVLSRCEKNLNLLCNASSQHRDVHYHALDWADARDSNRRSCVLDLFKDTSAEVILGADLVFDPDLIPALVETIALGLLEGDSSSTTTSTAILALTVRNRDTFGIFERLASELR</sequence>
<protein>
    <recommendedName>
        <fullName evidence="3">FAM86 N-terminal domain-containing protein</fullName>
    </recommendedName>
</protein>
<dbReference type="Proteomes" id="UP000305948">
    <property type="component" value="Unassembled WGS sequence"/>
</dbReference>
<dbReference type="STRING" id="5364.A0A5C3NH97"/>
<dbReference type="PANTHER" id="PTHR14614:SF130">
    <property type="entry name" value="PROTEIN-LYSINE N-METHYLTRANSFERASE EEF2KMT"/>
    <property type="match status" value="1"/>
</dbReference>
<keyword evidence="2" id="KW-1185">Reference proteome</keyword>
<reference evidence="1 2" key="1">
    <citation type="journal article" date="2019" name="Nat. Ecol. Evol.">
        <title>Megaphylogeny resolves global patterns of mushroom evolution.</title>
        <authorList>
            <person name="Varga T."/>
            <person name="Krizsan K."/>
            <person name="Foldi C."/>
            <person name="Dima B."/>
            <person name="Sanchez-Garcia M."/>
            <person name="Sanchez-Ramirez S."/>
            <person name="Szollosi G.J."/>
            <person name="Szarkandi J.G."/>
            <person name="Papp V."/>
            <person name="Albert L."/>
            <person name="Andreopoulos W."/>
            <person name="Angelini C."/>
            <person name="Antonin V."/>
            <person name="Barry K.W."/>
            <person name="Bougher N.L."/>
            <person name="Buchanan P."/>
            <person name="Buyck B."/>
            <person name="Bense V."/>
            <person name="Catcheside P."/>
            <person name="Chovatia M."/>
            <person name="Cooper J."/>
            <person name="Damon W."/>
            <person name="Desjardin D."/>
            <person name="Finy P."/>
            <person name="Geml J."/>
            <person name="Haridas S."/>
            <person name="Hughes K."/>
            <person name="Justo A."/>
            <person name="Karasinski D."/>
            <person name="Kautmanova I."/>
            <person name="Kiss B."/>
            <person name="Kocsube S."/>
            <person name="Kotiranta H."/>
            <person name="LaButti K.M."/>
            <person name="Lechner B.E."/>
            <person name="Liimatainen K."/>
            <person name="Lipzen A."/>
            <person name="Lukacs Z."/>
            <person name="Mihaltcheva S."/>
            <person name="Morgado L.N."/>
            <person name="Niskanen T."/>
            <person name="Noordeloos M.E."/>
            <person name="Ohm R.A."/>
            <person name="Ortiz-Santana B."/>
            <person name="Ovrebo C."/>
            <person name="Racz N."/>
            <person name="Riley R."/>
            <person name="Savchenko A."/>
            <person name="Shiryaev A."/>
            <person name="Soop K."/>
            <person name="Spirin V."/>
            <person name="Szebenyi C."/>
            <person name="Tomsovsky M."/>
            <person name="Tulloss R.E."/>
            <person name="Uehling J."/>
            <person name="Grigoriev I.V."/>
            <person name="Vagvolgyi C."/>
            <person name="Papp T."/>
            <person name="Martin F.M."/>
            <person name="Miettinen O."/>
            <person name="Hibbett D.S."/>
            <person name="Nagy L.G."/>
        </authorList>
    </citation>
    <scope>NUCLEOTIDE SEQUENCE [LARGE SCALE GENOMIC DNA]</scope>
    <source>
        <strain evidence="1 2">OMC1185</strain>
    </source>
</reference>
<gene>
    <name evidence="1" type="ORF">OE88DRAFT_1619304</name>
</gene>
<dbReference type="OrthoDB" id="194386at2759"/>
<dbReference type="SUPFAM" id="SSF53335">
    <property type="entry name" value="S-adenosyl-L-methionine-dependent methyltransferases"/>
    <property type="match status" value="1"/>
</dbReference>
<name>A0A5C3NH97_9AGAM</name>
<evidence type="ECO:0000313" key="2">
    <source>
        <dbReference type="Proteomes" id="UP000305948"/>
    </source>
</evidence>
<organism evidence="1 2">
    <name type="scientific">Heliocybe sulcata</name>
    <dbReference type="NCBI Taxonomy" id="5364"/>
    <lineage>
        <taxon>Eukaryota</taxon>
        <taxon>Fungi</taxon>
        <taxon>Dikarya</taxon>
        <taxon>Basidiomycota</taxon>
        <taxon>Agaricomycotina</taxon>
        <taxon>Agaricomycetes</taxon>
        <taxon>Gloeophyllales</taxon>
        <taxon>Gloeophyllaceae</taxon>
        <taxon>Heliocybe</taxon>
    </lineage>
</organism>
<evidence type="ECO:0000313" key="1">
    <source>
        <dbReference type="EMBL" id="TFK56772.1"/>
    </source>
</evidence>
<dbReference type="EMBL" id="ML213503">
    <property type="protein sequence ID" value="TFK56772.1"/>
    <property type="molecule type" value="Genomic_DNA"/>
</dbReference>
<accession>A0A5C3NH97</accession>
<proteinExistence type="predicted"/>
<dbReference type="AlphaFoldDB" id="A0A5C3NH97"/>
<dbReference type="PANTHER" id="PTHR14614">
    <property type="entry name" value="HEPATOCELLULAR CARCINOMA-ASSOCIATED ANTIGEN"/>
    <property type="match status" value="1"/>
</dbReference>
<dbReference type="Gene3D" id="3.40.50.150">
    <property type="entry name" value="Vaccinia Virus protein VP39"/>
    <property type="match status" value="1"/>
</dbReference>
<dbReference type="InterPro" id="IPR029063">
    <property type="entry name" value="SAM-dependent_MTases_sf"/>
</dbReference>